<organism evidence="3 4">
    <name type="scientific">Parafannyhessea umbonata</name>
    <dbReference type="NCBI Taxonomy" id="604330"/>
    <lineage>
        <taxon>Bacteria</taxon>
        <taxon>Bacillati</taxon>
        <taxon>Actinomycetota</taxon>
        <taxon>Coriobacteriia</taxon>
        <taxon>Coriobacteriales</taxon>
        <taxon>Atopobiaceae</taxon>
        <taxon>Parafannyhessea</taxon>
    </lineage>
</organism>
<reference evidence="4" key="1">
    <citation type="submission" date="2016-10" db="EMBL/GenBank/DDBJ databases">
        <authorList>
            <person name="Varghese N."/>
            <person name="Submissions S."/>
        </authorList>
    </citation>
    <scope>NUCLEOTIDE SEQUENCE [LARGE SCALE GENOMIC DNA]</scope>
    <source>
        <strain evidence="4">DSM 22619</strain>
    </source>
</reference>
<evidence type="ECO:0000259" key="2">
    <source>
        <dbReference type="PROSITE" id="PS51462"/>
    </source>
</evidence>
<dbReference type="PANTHER" id="PTHR43736:SF1">
    <property type="entry name" value="DIHYDRONEOPTERIN TRIPHOSPHATE DIPHOSPHATASE"/>
    <property type="match status" value="1"/>
</dbReference>
<dbReference type="EMBL" id="FMZL01000028">
    <property type="protein sequence ID" value="SDC61917.1"/>
    <property type="molecule type" value="Genomic_DNA"/>
</dbReference>
<dbReference type="InterPro" id="IPR000086">
    <property type="entry name" value="NUDIX_hydrolase_dom"/>
</dbReference>
<accession>A0A1G6N3C3</accession>
<dbReference type="AlphaFoldDB" id="A0A1G6N3C3"/>
<evidence type="ECO:0000313" key="3">
    <source>
        <dbReference type="EMBL" id="SDC61917.1"/>
    </source>
</evidence>
<protein>
    <submittedName>
        <fullName evidence="3">ADP-ribose pyrophosphatase YjhB, NUDIX family</fullName>
    </submittedName>
</protein>
<comment type="similarity">
    <text evidence="1">Belongs to the Nudix hydrolase family.</text>
</comment>
<dbReference type="SUPFAM" id="SSF55811">
    <property type="entry name" value="Nudix"/>
    <property type="match status" value="1"/>
</dbReference>
<gene>
    <name evidence="3" type="ORF">SAMN04487824_12812</name>
</gene>
<keyword evidence="4" id="KW-1185">Reference proteome</keyword>
<dbReference type="Gene3D" id="3.90.79.10">
    <property type="entry name" value="Nucleoside Triphosphate Pyrophosphohydrolase"/>
    <property type="match status" value="1"/>
</dbReference>
<dbReference type="Pfam" id="PF00293">
    <property type="entry name" value="NUDIX"/>
    <property type="match status" value="1"/>
</dbReference>
<dbReference type="CDD" id="cd03674">
    <property type="entry name" value="NUDIX_Hydrolase"/>
    <property type="match status" value="1"/>
</dbReference>
<feature type="domain" description="Nudix hydrolase" evidence="2">
    <location>
        <begin position="66"/>
        <end position="206"/>
    </location>
</feature>
<dbReference type="Proteomes" id="UP000198528">
    <property type="component" value="Unassembled WGS sequence"/>
</dbReference>
<name>A0A1G6N3C3_9ACTN</name>
<dbReference type="RefSeq" id="WP_090847645.1">
    <property type="nucleotide sequence ID" value="NZ_FMZL01000028.1"/>
</dbReference>
<proteinExistence type="inferred from homology"/>
<dbReference type="PROSITE" id="PS51462">
    <property type="entry name" value="NUDIX"/>
    <property type="match status" value="1"/>
</dbReference>
<dbReference type="InterPro" id="IPR015797">
    <property type="entry name" value="NUDIX_hydrolase-like_dom_sf"/>
</dbReference>
<evidence type="ECO:0000256" key="1">
    <source>
        <dbReference type="ARBA" id="ARBA00005582"/>
    </source>
</evidence>
<sequence>MTFEQDGEKGVARDSVDARAHERQRLVADVRHFSPTCEQEEKDQELFLRWLERRDCPDVSTRENDVAHLTASAWVVDANRTRVLMAYHRIYDTWAWLGGHADGDFDLARVALREVGEESGLAHARLAVPSPVSLETLCVNGHVKRGAYVCSHLHLNLTYLIEADPAEPIRPKPDENKAVRWFEKDEVLANVAEPWMERWVYPKLLRLM</sequence>
<evidence type="ECO:0000313" key="4">
    <source>
        <dbReference type="Proteomes" id="UP000198528"/>
    </source>
</evidence>
<dbReference type="PANTHER" id="PTHR43736">
    <property type="entry name" value="ADP-RIBOSE PYROPHOSPHATASE"/>
    <property type="match status" value="1"/>
</dbReference>
<dbReference type="STRING" id="604330.SAMN04489857_0839"/>